<dbReference type="Pfam" id="PF02909">
    <property type="entry name" value="TetR_C_1"/>
    <property type="match status" value="1"/>
</dbReference>
<feature type="region of interest" description="Disordered" evidence="5">
    <location>
        <begin position="1"/>
        <end position="28"/>
    </location>
</feature>
<organism evidence="7 8">
    <name type="scientific">Micromonospora wenchangensis</name>
    <dbReference type="NCBI Taxonomy" id="1185415"/>
    <lineage>
        <taxon>Bacteria</taxon>
        <taxon>Bacillati</taxon>
        <taxon>Actinomycetota</taxon>
        <taxon>Actinomycetes</taxon>
        <taxon>Micromonosporales</taxon>
        <taxon>Micromonosporaceae</taxon>
        <taxon>Micromonospora</taxon>
    </lineage>
</organism>
<dbReference type="PANTHER" id="PTHR30055">
    <property type="entry name" value="HTH-TYPE TRANSCRIPTIONAL REGULATOR RUTR"/>
    <property type="match status" value="1"/>
</dbReference>
<evidence type="ECO:0000259" key="6">
    <source>
        <dbReference type="PROSITE" id="PS50977"/>
    </source>
</evidence>
<dbReference type="EMBL" id="MZMV01000003">
    <property type="protein sequence ID" value="OWV12429.1"/>
    <property type="molecule type" value="Genomic_DNA"/>
</dbReference>
<feature type="DNA-binding region" description="H-T-H motif" evidence="4">
    <location>
        <begin position="49"/>
        <end position="68"/>
    </location>
</feature>
<dbReference type="GO" id="GO:0003700">
    <property type="term" value="F:DNA-binding transcription factor activity"/>
    <property type="evidence" value="ECO:0007669"/>
    <property type="project" value="TreeGrafter"/>
</dbReference>
<dbReference type="InterPro" id="IPR009057">
    <property type="entry name" value="Homeodomain-like_sf"/>
</dbReference>
<keyword evidence="1" id="KW-0805">Transcription regulation</keyword>
<evidence type="ECO:0000313" key="7">
    <source>
        <dbReference type="EMBL" id="OWV12429.1"/>
    </source>
</evidence>
<keyword evidence="2 4" id="KW-0238">DNA-binding</keyword>
<evidence type="ECO:0000313" key="8">
    <source>
        <dbReference type="Proteomes" id="UP000197174"/>
    </source>
</evidence>
<reference evidence="7 8" key="1">
    <citation type="submission" date="2017-03" db="EMBL/GenBank/DDBJ databases">
        <title>Whole genome sequence of Micromonospora wenchangensis, isolated from mangrove soil.</title>
        <authorList>
            <person name="Yang H."/>
        </authorList>
    </citation>
    <scope>NUCLEOTIDE SEQUENCE [LARGE SCALE GENOMIC DNA]</scope>
    <source>
        <strain evidence="7 8">CCTCC AA 2012002</strain>
    </source>
</reference>
<dbReference type="GO" id="GO:0045892">
    <property type="term" value="P:negative regulation of DNA-templated transcription"/>
    <property type="evidence" value="ECO:0007669"/>
    <property type="project" value="InterPro"/>
</dbReference>
<dbReference type="PROSITE" id="PS50977">
    <property type="entry name" value="HTH_TETR_2"/>
    <property type="match status" value="1"/>
</dbReference>
<keyword evidence="3" id="KW-0804">Transcription</keyword>
<dbReference type="RefSeq" id="WP_088642192.1">
    <property type="nucleotide sequence ID" value="NZ_MZMV01000003.1"/>
</dbReference>
<dbReference type="InterPro" id="IPR036271">
    <property type="entry name" value="Tet_transcr_reg_TetR-rel_C_sf"/>
</dbReference>
<evidence type="ECO:0000256" key="3">
    <source>
        <dbReference type="ARBA" id="ARBA00023163"/>
    </source>
</evidence>
<sequence length="222" mass="23655">MTSPDEPARPPIWSRPARGQRGPAPSHSRDEIVAAAIAVADADGIGAVSMRAVAAALHTGAGSLYRYLSSRDDLLDLMVDQAAGELRPYPEAGDDWLDTMLLLARRQLDLYRRHPWLVAVLPRPTAPGPQSLAWFDHCLAVLRPVPAATTTKFEAIAMMIGVTSLFARQETAAPPVGFTGIDLAAYPNLAAAITDPSPSAPRDLFATTVRSVLRGLLVDDAG</sequence>
<dbReference type="GO" id="GO:0000976">
    <property type="term" value="F:transcription cis-regulatory region binding"/>
    <property type="evidence" value="ECO:0007669"/>
    <property type="project" value="TreeGrafter"/>
</dbReference>
<dbReference type="Proteomes" id="UP000197174">
    <property type="component" value="Unassembled WGS sequence"/>
</dbReference>
<dbReference type="PANTHER" id="PTHR30055:SF151">
    <property type="entry name" value="TRANSCRIPTIONAL REGULATORY PROTEIN"/>
    <property type="match status" value="1"/>
</dbReference>
<feature type="domain" description="HTH tetR-type" evidence="6">
    <location>
        <begin position="26"/>
        <end position="86"/>
    </location>
</feature>
<dbReference type="SUPFAM" id="SSF48498">
    <property type="entry name" value="Tetracyclin repressor-like, C-terminal domain"/>
    <property type="match status" value="1"/>
</dbReference>
<dbReference type="SUPFAM" id="SSF46689">
    <property type="entry name" value="Homeodomain-like"/>
    <property type="match status" value="1"/>
</dbReference>
<dbReference type="InterPro" id="IPR001647">
    <property type="entry name" value="HTH_TetR"/>
</dbReference>
<dbReference type="OrthoDB" id="2570341at2"/>
<dbReference type="Gene3D" id="1.10.357.10">
    <property type="entry name" value="Tetracycline Repressor, domain 2"/>
    <property type="match status" value="1"/>
</dbReference>
<evidence type="ECO:0000256" key="2">
    <source>
        <dbReference type="ARBA" id="ARBA00023125"/>
    </source>
</evidence>
<dbReference type="AlphaFoldDB" id="A0A246RSY0"/>
<protein>
    <submittedName>
        <fullName evidence="7">TetR family transcriptional regulator</fullName>
    </submittedName>
</protein>
<evidence type="ECO:0000256" key="5">
    <source>
        <dbReference type="SAM" id="MobiDB-lite"/>
    </source>
</evidence>
<comment type="caution">
    <text evidence="7">The sequence shown here is derived from an EMBL/GenBank/DDBJ whole genome shotgun (WGS) entry which is preliminary data.</text>
</comment>
<gene>
    <name evidence="7" type="ORF">B5D80_02930</name>
</gene>
<evidence type="ECO:0000256" key="1">
    <source>
        <dbReference type="ARBA" id="ARBA00023015"/>
    </source>
</evidence>
<name>A0A246RSY0_9ACTN</name>
<dbReference type="InterPro" id="IPR050109">
    <property type="entry name" value="HTH-type_TetR-like_transc_reg"/>
</dbReference>
<proteinExistence type="predicted"/>
<keyword evidence="8" id="KW-1185">Reference proteome</keyword>
<accession>A0A246RSY0</accession>
<dbReference type="InterPro" id="IPR004111">
    <property type="entry name" value="Repressor_TetR_C"/>
</dbReference>
<dbReference type="Pfam" id="PF00440">
    <property type="entry name" value="TetR_N"/>
    <property type="match status" value="1"/>
</dbReference>
<dbReference type="Gene3D" id="1.10.10.60">
    <property type="entry name" value="Homeodomain-like"/>
    <property type="match status" value="1"/>
</dbReference>
<evidence type="ECO:0000256" key="4">
    <source>
        <dbReference type="PROSITE-ProRule" id="PRU00335"/>
    </source>
</evidence>